<dbReference type="FunFam" id="3.30.70.270:FF:000001">
    <property type="entry name" value="Diguanylate cyclase domain protein"/>
    <property type="match status" value="1"/>
</dbReference>
<dbReference type="GO" id="GO:0005886">
    <property type="term" value="C:plasma membrane"/>
    <property type="evidence" value="ECO:0007669"/>
    <property type="project" value="TreeGrafter"/>
</dbReference>
<evidence type="ECO:0000256" key="3">
    <source>
        <dbReference type="PROSITE-ProRule" id="PRU00169"/>
    </source>
</evidence>
<dbReference type="PROSITE" id="PS50110">
    <property type="entry name" value="RESPONSE_REGULATORY"/>
    <property type="match status" value="2"/>
</dbReference>
<evidence type="ECO:0000313" key="7">
    <source>
        <dbReference type="Proteomes" id="UP000285190"/>
    </source>
</evidence>
<organism evidence="6 7">
    <name type="scientific">Noviherbaspirillum cavernae</name>
    <dbReference type="NCBI Taxonomy" id="2320862"/>
    <lineage>
        <taxon>Bacteria</taxon>
        <taxon>Pseudomonadati</taxon>
        <taxon>Pseudomonadota</taxon>
        <taxon>Betaproteobacteria</taxon>
        <taxon>Burkholderiales</taxon>
        <taxon>Oxalobacteraceae</taxon>
        <taxon>Noviherbaspirillum</taxon>
    </lineage>
</organism>
<dbReference type="InterPro" id="IPR043128">
    <property type="entry name" value="Rev_trsase/Diguanyl_cyclase"/>
</dbReference>
<dbReference type="SMART" id="SM00267">
    <property type="entry name" value="GGDEF"/>
    <property type="match status" value="1"/>
</dbReference>
<feature type="domain" description="GGDEF" evidence="5">
    <location>
        <begin position="426"/>
        <end position="556"/>
    </location>
</feature>
<feature type="domain" description="Response regulatory" evidence="4">
    <location>
        <begin position="144"/>
        <end position="261"/>
    </location>
</feature>
<dbReference type="GO" id="GO:0052621">
    <property type="term" value="F:diguanylate cyclase activity"/>
    <property type="evidence" value="ECO:0007669"/>
    <property type="project" value="UniProtKB-EC"/>
</dbReference>
<dbReference type="Pfam" id="PF00990">
    <property type="entry name" value="GGDEF"/>
    <property type="match status" value="1"/>
</dbReference>
<comment type="catalytic activity">
    <reaction evidence="2">
        <text>2 GTP = 3',3'-c-di-GMP + 2 diphosphate</text>
        <dbReference type="Rhea" id="RHEA:24898"/>
        <dbReference type="ChEBI" id="CHEBI:33019"/>
        <dbReference type="ChEBI" id="CHEBI:37565"/>
        <dbReference type="ChEBI" id="CHEBI:58805"/>
        <dbReference type="EC" id="2.7.7.65"/>
    </reaction>
</comment>
<keyword evidence="3" id="KW-0597">Phosphoprotein</keyword>
<evidence type="ECO:0000256" key="2">
    <source>
        <dbReference type="ARBA" id="ARBA00034247"/>
    </source>
</evidence>
<dbReference type="InterPro" id="IPR001789">
    <property type="entry name" value="Sig_transdc_resp-reg_receiver"/>
</dbReference>
<reference evidence="6 7" key="1">
    <citation type="submission" date="2018-09" db="EMBL/GenBank/DDBJ databases">
        <authorList>
            <person name="Zhu H."/>
        </authorList>
    </citation>
    <scope>NUCLEOTIDE SEQUENCE [LARGE SCALE GENOMIC DNA]</scope>
    <source>
        <strain evidence="6 7">K2R10-39</strain>
    </source>
</reference>
<sequence>MRGAACGAALPDNSAPCHCGGRQNDMSKNKRLQKGLDDLEAALHQWLGAFENKDRLVAVHQHLKGLAESARSSGVGELSARALRIEKPLAALVANPGLAAQSAIQTAAALQELLAWDAAVPPQHGGPPASQPQQVAPKGATAAPIYLFNSNPLLGEDTAMQLRYFGHSVVVVSDIERVGSAIEKRPPSALIFDFEYREDLMAKVAALAHARRPPNRHYPIAVISTRGNFKARLAAARAGVDCYFTKPVDAAALIDRLDALIVSKVAHPFRILFISDDPAGAAQYSDVLREAQMDTRMLHKPAEIFEAFEEYRPELVVMDVHTAACSGIDLTRLIRQNNVYLDVPIVFLSHDDSLSHELDAINSGADDFLAKPVDPAHLISSLSSRAERYRALRGLIMRDSLTGLFNHSAIKETLAREVASSERTRTPVTLAMIDIDFFKRVNDTHGHPVGDHVIRTLSRLLQQRLRRGDVVGRYGGEEFAVILPATPATAAIGVLDEIREAFSRIRHHADEGDFTASFSAGVADVTAHETADALFRAADAALYEAKHKGRNRIEAG</sequence>
<evidence type="ECO:0000259" key="4">
    <source>
        <dbReference type="PROSITE" id="PS50110"/>
    </source>
</evidence>
<dbReference type="SUPFAM" id="SSF55073">
    <property type="entry name" value="Nucleotide cyclase"/>
    <property type="match status" value="1"/>
</dbReference>
<dbReference type="CDD" id="cd01949">
    <property type="entry name" value="GGDEF"/>
    <property type="match status" value="1"/>
</dbReference>
<gene>
    <name evidence="6" type="ORF">D3870_17070</name>
</gene>
<proteinExistence type="predicted"/>
<name>A0A418X4R6_9BURK</name>
<dbReference type="EC" id="2.7.7.65" evidence="1"/>
<evidence type="ECO:0000256" key="1">
    <source>
        <dbReference type="ARBA" id="ARBA00012528"/>
    </source>
</evidence>
<feature type="domain" description="Response regulatory" evidence="4">
    <location>
        <begin position="270"/>
        <end position="386"/>
    </location>
</feature>
<dbReference type="NCBIfam" id="TIGR00254">
    <property type="entry name" value="GGDEF"/>
    <property type="match status" value="1"/>
</dbReference>
<dbReference type="InterPro" id="IPR050469">
    <property type="entry name" value="Diguanylate_Cyclase"/>
</dbReference>
<dbReference type="PANTHER" id="PTHR45138:SF9">
    <property type="entry name" value="DIGUANYLATE CYCLASE DGCM-RELATED"/>
    <property type="match status" value="1"/>
</dbReference>
<protein>
    <recommendedName>
        <fullName evidence="1">diguanylate cyclase</fullName>
        <ecNumber evidence="1">2.7.7.65</ecNumber>
    </recommendedName>
</protein>
<feature type="modified residue" description="4-aspartylphosphate" evidence="3">
    <location>
        <position position="319"/>
    </location>
</feature>
<dbReference type="GO" id="GO:0000160">
    <property type="term" value="P:phosphorelay signal transduction system"/>
    <property type="evidence" value="ECO:0007669"/>
    <property type="project" value="InterPro"/>
</dbReference>
<feature type="modified residue" description="4-aspartylphosphate" evidence="3">
    <location>
        <position position="193"/>
    </location>
</feature>
<keyword evidence="7" id="KW-1185">Reference proteome</keyword>
<dbReference type="SMART" id="SM00448">
    <property type="entry name" value="REC"/>
    <property type="match status" value="2"/>
</dbReference>
<dbReference type="InterPro" id="IPR000160">
    <property type="entry name" value="GGDEF_dom"/>
</dbReference>
<dbReference type="InterPro" id="IPR011006">
    <property type="entry name" value="CheY-like_superfamily"/>
</dbReference>
<dbReference type="GO" id="GO:1902201">
    <property type="term" value="P:negative regulation of bacterial-type flagellum-dependent cell motility"/>
    <property type="evidence" value="ECO:0007669"/>
    <property type="project" value="TreeGrafter"/>
</dbReference>
<dbReference type="PANTHER" id="PTHR45138">
    <property type="entry name" value="REGULATORY COMPONENTS OF SENSORY TRANSDUCTION SYSTEM"/>
    <property type="match status" value="1"/>
</dbReference>
<evidence type="ECO:0000313" key="6">
    <source>
        <dbReference type="EMBL" id="RJG07477.1"/>
    </source>
</evidence>
<dbReference type="Gene3D" id="3.40.50.2300">
    <property type="match status" value="2"/>
</dbReference>
<dbReference type="GO" id="GO:0043709">
    <property type="term" value="P:cell adhesion involved in single-species biofilm formation"/>
    <property type="evidence" value="ECO:0007669"/>
    <property type="project" value="TreeGrafter"/>
</dbReference>
<dbReference type="InterPro" id="IPR029787">
    <property type="entry name" value="Nucleotide_cyclase"/>
</dbReference>
<dbReference type="SUPFAM" id="SSF52172">
    <property type="entry name" value="CheY-like"/>
    <property type="match status" value="2"/>
</dbReference>
<dbReference type="AlphaFoldDB" id="A0A418X4R6"/>
<dbReference type="Proteomes" id="UP000285190">
    <property type="component" value="Unassembled WGS sequence"/>
</dbReference>
<evidence type="ECO:0000259" key="5">
    <source>
        <dbReference type="PROSITE" id="PS50887"/>
    </source>
</evidence>
<dbReference type="Gene3D" id="3.30.70.270">
    <property type="match status" value="1"/>
</dbReference>
<dbReference type="PROSITE" id="PS50887">
    <property type="entry name" value="GGDEF"/>
    <property type="match status" value="1"/>
</dbReference>
<dbReference type="Pfam" id="PF00072">
    <property type="entry name" value="Response_reg"/>
    <property type="match status" value="1"/>
</dbReference>
<comment type="caution">
    <text evidence="6">The sequence shown here is derived from an EMBL/GenBank/DDBJ whole genome shotgun (WGS) entry which is preliminary data.</text>
</comment>
<dbReference type="EMBL" id="QYUN01000002">
    <property type="protein sequence ID" value="RJG07477.1"/>
    <property type="molecule type" value="Genomic_DNA"/>
</dbReference>
<accession>A0A418X4R6</accession>